<name>A0A6J2UAA7_DROLE</name>
<feature type="region of interest" description="Disordered" evidence="1">
    <location>
        <begin position="153"/>
        <end position="174"/>
    </location>
</feature>
<organism evidence="2 3">
    <name type="scientific">Drosophila lebanonensis</name>
    <name type="common">Fruit fly</name>
    <name type="synonym">Scaptodrosophila lebanonensis</name>
    <dbReference type="NCBI Taxonomy" id="7225"/>
    <lineage>
        <taxon>Eukaryota</taxon>
        <taxon>Metazoa</taxon>
        <taxon>Ecdysozoa</taxon>
        <taxon>Arthropoda</taxon>
        <taxon>Hexapoda</taxon>
        <taxon>Insecta</taxon>
        <taxon>Pterygota</taxon>
        <taxon>Neoptera</taxon>
        <taxon>Endopterygota</taxon>
        <taxon>Diptera</taxon>
        <taxon>Brachycera</taxon>
        <taxon>Muscomorpha</taxon>
        <taxon>Ephydroidea</taxon>
        <taxon>Drosophilidae</taxon>
        <taxon>Scaptodrosophila</taxon>
    </lineage>
</organism>
<keyword evidence="2" id="KW-1185">Reference proteome</keyword>
<evidence type="ECO:0000313" key="3">
    <source>
        <dbReference type="RefSeq" id="XP_030384102.1"/>
    </source>
</evidence>
<dbReference type="RefSeq" id="XP_030384102.1">
    <property type="nucleotide sequence ID" value="XM_030528242.1"/>
</dbReference>
<feature type="compositionally biased region" description="Basic and acidic residues" evidence="1">
    <location>
        <begin position="153"/>
        <end position="166"/>
    </location>
</feature>
<proteinExistence type="predicted"/>
<accession>A0A6J2UAA7</accession>
<feature type="region of interest" description="Disordered" evidence="1">
    <location>
        <begin position="190"/>
        <end position="220"/>
    </location>
</feature>
<evidence type="ECO:0000313" key="2">
    <source>
        <dbReference type="Proteomes" id="UP000504634"/>
    </source>
</evidence>
<feature type="region of interest" description="Disordered" evidence="1">
    <location>
        <begin position="236"/>
        <end position="258"/>
    </location>
</feature>
<feature type="compositionally biased region" description="Low complexity" evidence="1">
    <location>
        <begin position="244"/>
        <end position="257"/>
    </location>
</feature>
<feature type="compositionally biased region" description="Polar residues" evidence="1">
    <location>
        <begin position="201"/>
        <end position="219"/>
    </location>
</feature>
<sequence length="287" mass="32767">MAWQPSTNFEDDLVDLQPDYNLVYGQMAFEEKLQEKFLPRPKSHYDYLAEREKRNEELEKVYGSIGSKSKEIRESLEMMERIQKIAGTKPLGEHATLTDWNDESTIEQEAVAMMRHFGMMSMAQGRLKPKVDDEPVTEDVTIMHSGRHKFPYLRDPKFFEPRKPDANDSNSSYLDLTGSSTSSIKYIEWSSGSHSDEKNNSRNSSQYNTGKSILDTSGKVQHGYRKHYPKKHLHSFNDSASFKSCNSPTSSSISNASDGEIPYVAFNNAVEVKESSQTRALERKGRK</sequence>
<dbReference type="AlphaFoldDB" id="A0A6J2UAA7"/>
<protein>
    <submittedName>
        <fullName evidence="3">Uncharacterized protein LOC115631486</fullName>
    </submittedName>
</protein>
<dbReference type="Proteomes" id="UP000504634">
    <property type="component" value="Unplaced"/>
</dbReference>
<gene>
    <name evidence="3" type="primary">LOC115631486</name>
</gene>
<dbReference type="GeneID" id="115631486"/>
<evidence type="ECO:0000256" key="1">
    <source>
        <dbReference type="SAM" id="MobiDB-lite"/>
    </source>
</evidence>
<reference evidence="3" key="1">
    <citation type="submission" date="2025-08" db="UniProtKB">
        <authorList>
            <consortium name="RefSeq"/>
        </authorList>
    </citation>
    <scope>IDENTIFICATION</scope>
    <source>
        <strain evidence="3">11010-0011.00</strain>
        <tissue evidence="3">Whole body</tissue>
    </source>
</reference>